<accession>A0A0L8I9Y2</accession>
<dbReference type="AlphaFoldDB" id="A0A0L8I9Y2"/>
<organism evidence="1">
    <name type="scientific">Octopus bimaculoides</name>
    <name type="common">California two-spotted octopus</name>
    <dbReference type="NCBI Taxonomy" id="37653"/>
    <lineage>
        <taxon>Eukaryota</taxon>
        <taxon>Metazoa</taxon>
        <taxon>Spiralia</taxon>
        <taxon>Lophotrochozoa</taxon>
        <taxon>Mollusca</taxon>
        <taxon>Cephalopoda</taxon>
        <taxon>Coleoidea</taxon>
        <taxon>Octopodiformes</taxon>
        <taxon>Octopoda</taxon>
        <taxon>Incirrata</taxon>
        <taxon>Octopodidae</taxon>
        <taxon>Octopus</taxon>
    </lineage>
</organism>
<protein>
    <submittedName>
        <fullName evidence="1">Uncharacterized protein</fullName>
    </submittedName>
</protein>
<proteinExistence type="predicted"/>
<evidence type="ECO:0000313" key="1">
    <source>
        <dbReference type="EMBL" id="KOF98306.1"/>
    </source>
</evidence>
<name>A0A0L8I9Y2_OCTBM</name>
<reference evidence="1" key="1">
    <citation type="submission" date="2015-07" db="EMBL/GenBank/DDBJ databases">
        <title>MeaNS - Measles Nucleotide Surveillance Program.</title>
        <authorList>
            <person name="Tran T."/>
            <person name="Druce J."/>
        </authorList>
    </citation>
    <scope>NUCLEOTIDE SEQUENCE</scope>
    <source>
        <strain evidence="1">UCB-OBI-ISO-001</strain>
        <tissue evidence="1">Gonad</tissue>
    </source>
</reference>
<gene>
    <name evidence="1" type="ORF">OCBIM_22026375mg</name>
</gene>
<sequence length="50" mass="5849">MISRLSSVFLCSDYFLLSYNISSPSDYYPFLSTEWHIISNSINFLHILVN</sequence>
<dbReference type="EMBL" id="KQ416188">
    <property type="protein sequence ID" value="KOF98306.1"/>
    <property type="molecule type" value="Genomic_DNA"/>
</dbReference>